<dbReference type="GeneTree" id="ENSGT00950000183089"/>
<feature type="region of interest" description="Disordered" evidence="5">
    <location>
        <begin position="1"/>
        <end position="25"/>
    </location>
</feature>
<dbReference type="GO" id="GO:0006334">
    <property type="term" value="P:nucleosome assembly"/>
    <property type="evidence" value="ECO:0007669"/>
    <property type="project" value="InterPro"/>
</dbReference>
<evidence type="ECO:0000256" key="5">
    <source>
        <dbReference type="SAM" id="MobiDB-lite"/>
    </source>
</evidence>
<keyword evidence="8" id="KW-1185">Reference proteome</keyword>
<dbReference type="Gene3D" id="1.10.10.10">
    <property type="entry name" value="Winged helix-like DNA-binding domain superfamily/Winged helix DNA-binding domain"/>
    <property type="match status" value="1"/>
</dbReference>
<dbReference type="GO" id="GO:0003677">
    <property type="term" value="F:DNA binding"/>
    <property type="evidence" value="ECO:0007669"/>
    <property type="project" value="UniProtKB-KW"/>
</dbReference>
<dbReference type="InterPro" id="IPR036388">
    <property type="entry name" value="WH-like_DNA-bd_sf"/>
</dbReference>
<dbReference type="PROSITE" id="PS51504">
    <property type="entry name" value="H15"/>
    <property type="match status" value="1"/>
</dbReference>
<feature type="domain" description="H15" evidence="6">
    <location>
        <begin position="27"/>
        <end position="100"/>
    </location>
</feature>
<evidence type="ECO:0000256" key="2">
    <source>
        <dbReference type="ARBA" id="ARBA00022990"/>
    </source>
</evidence>
<dbReference type="SMART" id="SM00526">
    <property type="entry name" value="H15"/>
    <property type="match status" value="1"/>
</dbReference>
<feature type="compositionally biased region" description="Basic residues" evidence="5">
    <location>
        <begin position="15"/>
        <end position="25"/>
    </location>
</feature>
<dbReference type="AlphaFoldDB" id="A0A8C2YY47"/>
<dbReference type="InterPro" id="IPR005818">
    <property type="entry name" value="Histone_H1/H5_H15"/>
</dbReference>
<dbReference type="GO" id="GO:0000786">
    <property type="term" value="C:nucleosome"/>
    <property type="evidence" value="ECO:0007669"/>
    <property type="project" value="InterPro"/>
</dbReference>
<reference evidence="7" key="1">
    <citation type="submission" date="2025-08" db="UniProtKB">
        <authorList>
            <consortium name="Ensembl"/>
        </authorList>
    </citation>
    <scope>IDENTIFICATION</scope>
</reference>
<name>A0A8C2YY47_CYCLU</name>
<dbReference type="Ensembl" id="ENSCLMT00005006275.1">
    <property type="protein sequence ID" value="ENSCLMP00005005838.1"/>
    <property type="gene ID" value="ENSCLMG00005003256.1"/>
</dbReference>
<evidence type="ECO:0000256" key="4">
    <source>
        <dbReference type="RuleBase" id="RU003894"/>
    </source>
</evidence>
<dbReference type="PRINTS" id="PR00624">
    <property type="entry name" value="HISTONEH5"/>
</dbReference>
<evidence type="ECO:0000259" key="6">
    <source>
        <dbReference type="PROSITE" id="PS51504"/>
    </source>
</evidence>
<dbReference type="InterPro" id="IPR036390">
    <property type="entry name" value="WH_DNA-bd_sf"/>
</dbReference>
<dbReference type="GO" id="GO:0005634">
    <property type="term" value="C:nucleus"/>
    <property type="evidence" value="ECO:0007669"/>
    <property type="project" value="UniProtKB-SubCell"/>
</dbReference>
<dbReference type="FunFam" id="1.10.10.10:FF:000075">
    <property type="entry name" value="Histone H1 like"/>
    <property type="match status" value="1"/>
</dbReference>
<dbReference type="InterPro" id="IPR005819">
    <property type="entry name" value="H1/H5"/>
</dbReference>
<evidence type="ECO:0000313" key="7">
    <source>
        <dbReference type="Ensembl" id="ENSCLMP00005005838.1"/>
    </source>
</evidence>
<dbReference type="Proteomes" id="UP000694565">
    <property type="component" value="Unplaced"/>
</dbReference>
<keyword evidence="2" id="KW-0007">Acetylation</keyword>
<evidence type="ECO:0000256" key="1">
    <source>
        <dbReference type="ARBA" id="ARBA00020833"/>
    </source>
</evidence>
<protein>
    <recommendedName>
        <fullName evidence="1">Histone H1</fullName>
    </recommendedName>
</protein>
<keyword evidence="3 4" id="KW-0238">DNA-binding</keyword>
<reference evidence="7" key="2">
    <citation type="submission" date="2025-09" db="UniProtKB">
        <authorList>
            <consortium name="Ensembl"/>
        </authorList>
    </citation>
    <scope>IDENTIFICATION</scope>
</reference>
<sequence>MAEVAPAPAPAPAKAAKKKVVSKPKKAGPSVAELIVKAVAASKERSGVSAAAVKKSLTAGGYDVEKNNSRVKTAIKSLVTKGTLVQTKGIGASGSFKISKQLFVPSCLSEGQRLAQPRAAVLPPLDVEAASKPSRKVTDFVLGFSGKESVLFCTVIVLCCTSYDDIKQSCIS</sequence>
<dbReference type="CDD" id="cd00073">
    <property type="entry name" value="H15"/>
    <property type="match status" value="1"/>
</dbReference>
<keyword evidence="4" id="KW-0539">Nucleus</keyword>
<keyword evidence="4" id="KW-0158">Chromosome</keyword>
<organism evidence="7 8">
    <name type="scientific">Cyclopterus lumpus</name>
    <name type="common">Lumpsucker</name>
    <dbReference type="NCBI Taxonomy" id="8103"/>
    <lineage>
        <taxon>Eukaryota</taxon>
        <taxon>Metazoa</taxon>
        <taxon>Chordata</taxon>
        <taxon>Craniata</taxon>
        <taxon>Vertebrata</taxon>
        <taxon>Euteleostomi</taxon>
        <taxon>Actinopterygii</taxon>
        <taxon>Neopterygii</taxon>
        <taxon>Teleostei</taxon>
        <taxon>Neoteleostei</taxon>
        <taxon>Acanthomorphata</taxon>
        <taxon>Eupercaria</taxon>
        <taxon>Perciformes</taxon>
        <taxon>Cottioidei</taxon>
        <taxon>Cottales</taxon>
        <taxon>Cyclopteridae</taxon>
        <taxon>Cyclopterus</taxon>
    </lineage>
</organism>
<comment type="similarity">
    <text evidence="4">Belongs to the histone H1/H5 family.</text>
</comment>
<dbReference type="Pfam" id="PF00538">
    <property type="entry name" value="Linker_histone"/>
    <property type="match status" value="1"/>
</dbReference>
<evidence type="ECO:0000256" key="3">
    <source>
        <dbReference type="ARBA" id="ARBA00023125"/>
    </source>
</evidence>
<dbReference type="SUPFAM" id="SSF46785">
    <property type="entry name" value="Winged helix' DNA-binding domain"/>
    <property type="match status" value="1"/>
</dbReference>
<dbReference type="GO" id="GO:0030527">
    <property type="term" value="F:structural constituent of chromatin"/>
    <property type="evidence" value="ECO:0007669"/>
    <property type="project" value="InterPro"/>
</dbReference>
<accession>A0A8C2YY47</accession>
<evidence type="ECO:0000313" key="8">
    <source>
        <dbReference type="Proteomes" id="UP000694565"/>
    </source>
</evidence>
<proteinExistence type="inferred from homology"/>
<comment type="subcellular location">
    <subcellularLocation>
        <location evidence="4">Nucleus</location>
    </subcellularLocation>
</comment>